<protein>
    <recommendedName>
        <fullName evidence="4">PiggyBac transposable element-derived protein domain-containing protein</fullName>
    </recommendedName>
</protein>
<evidence type="ECO:0000313" key="3">
    <source>
        <dbReference type="Proteomes" id="UP001458880"/>
    </source>
</evidence>
<dbReference type="Proteomes" id="UP001458880">
    <property type="component" value="Unassembled WGS sequence"/>
</dbReference>
<organism evidence="2 3">
    <name type="scientific">Popillia japonica</name>
    <name type="common">Japanese beetle</name>
    <dbReference type="NCBI Taxonomy" id="7064"/>
    <lineage>
        <taxon>Eukaryota</taxon>
        <taxon>Metazoa</taxon>
        <taxon>Ecdysozoa</taxon>
        <taxon>Arthropoda</taxon>
        <taxon>Hexapoda</taxon>
        <taxon>Insecta</taxon>
        <taxon>Pterygota</taxon>
        <taxon>Neoptera</taxon>
        <taxon>Endopterygota</taxon>
        <taxon>Coleoptera</taxon>
        <taxon>Polyphaga</taxon>
        <taxon>Scarabaeiformia</taxon>
        <taxon>Scarabaeidae</taxon>
        <taxon>Rutelinae</taxon>
        <taxon>Popillia</taxon>
    </lineage>
</organism>
<comment type="caution">
    <text evidence="2">The sequence shown here is derived from an EMBL/GenBank/DDBJ whole genome shotgun (WGS) entry which is preliminary data.</text>
</comment>
<dbReference type="AlphaFoldDB" id="A0AAW1JDM3"/>
<gene>
    <name evidence="2" type="ORF">QE152_g30895</name>
</gene>
<evidence type="ECO:0000256" key="1">
    <source>
        <dbReference type="SAM" id="MobiDB-lite"/>
    </source>
</evidence>
<feature type="region of interest" description="Disordered" evidence="1">
    <location>
        <begin position="68"/>
        <end position="100"/>
    </location>
</feature>
<proteinExistence type="predicted"/>
<evidence type="ECO:0000313" key="2">
    <source>
        <dbReference type="EMBL" id="KAK9700978.1"/>
    </source>
</evidence>
<keyword evidence="3" id="KW-1185">Reference proteome</keyword>
<reference evidence="2 3" key="1">
    <citation type="journal article" date="2024" name="BMC Genomics">
        <title>De novo assembly and annotation of Popillia japonica's genome with initial clues to its potential as an invasive pest.</title>
        <authorList>
            <person name="Cucini C."/>
            <person name="Boschi S."/>
            <person name="Funari R."/>
            <person name="Cardaioli E."/>
            <person name="Iannotti N."/>
            <person name="Marturano G."/>
            <person name="Paoli F."/>
            <person name="Bruttini M."/>
            <person name="Carapelli A."/>
            <person name="Frati F."/>
            <person name="Nardi F."/>
        </authorList>
    </citation>
    <scope>NUCLEOTIDE SEQUENCE [LARGE SCALE GENOMIC DNA]</scope>
    <source>
        <strain evidence="2">DMR45628</strain>
    </source>
</reference>
<evidence type="ECO:0008006" key="4">
    <source>
        <dbReference type="Google" id="ProtNLM"/>
    </source>
</evidence>
<name>A0AAW1JDM3_POPJA</name>
<dbReference type="EMBL" id="JASPKY010000425">
    <property type="protein sequence ID" value="KAK9700978.1"/>
    <property type="molecule type" value="Genomic_DNA"/>
</dbReference>
<accession>A0AAW1JDM3</accession>
<sequence length="100" mass="11564">MKEPKRKAKTCIRLLDSDLQLPSVIVTQREVKPTRSVYHYRFTENKVKIVKWNDNYIVNVATNILGIQPHGPESDEEIEDNHSATSQHSDVPCIHGRREN</sequence>